<accession>A0ABU9T3K5</accession>
<gene>
    <name evidence="1" type="ORF">WNY59_02345</name>
</gene>
<comment type="caution">
    <text evidence="1">The sequence shown here is derived from an EMBL/GenBank/DDBJ whole genome shotgun (WGS) entry which is preliminary data.</text>
</comment>
<organism evidence="1 2">
    <name type="scientific">Ahrensia kielensis</name>
    <dbReference type="NCBI Taxonomy" id="76980"/>
    <lineage>
        <taxon>Bacteria</taxon>
        <taxon>Pseudomonadati</taxon>
        <taxon>Pseudomonadota</taxon>
        <taxon>Alphaproteobacteria</taxon>
        <taxon>Hyphomicrobiales</taxon>
        <taxon>Ahrensiaceae</taxon>
        <taxon>Ahrensia</taxon>
    </lineage>
</organism>
<dbReference type="PANTHER" id="PTHR40267:SF1">
    <property type="entry name" value="BLR3294 PROTEIN"/>
    <property type="match status" value="1"/>
</dbReference>
<dbReference type="Proteomes" id="UP001477870">
    <property type="component" value="Unassembled WGS sequence"/>
</dbReference>
<reference evidence="1 2" key="1">
    <citation type="submission" date="2024-03" db="EMBL/GenBank/DDBJ databases">
        <title>Community enrichment and isolation of bacterial strains for fucoidan degradation.</title>
        <authorList>
            <person name="Sichert A."/>
        </authorList>
    </citation>
    <scope>NUCLEOTIDE SEQUENCE [LARGE SCALE GENOMIC DNA]</scope>
    <source>
        <strain evidence="1 2">AS62</strain>
    </source>
</reference>
<keyword evidence="2" id="KW-1185">Reference proteome</keyword>
<name>A0ABU9T3K5_9HYPH</name>
<dbReference type="PANTHER" id="PTHR40267">
    <property type="entry name" value="BLR3294 PROTEIN"/>
    <property type="match status" value="1"/>
</dbReference>
<dbReference type="Gene3D" id="3.40.50.12500">
    <property type="match status" value="1"/>
</dbReference>
<evidence type="ECO:0000313" key="2">
    <source>
        <dbReference type="Proteomes" id="UP001477870"/>
    </source>
</evidence>
<dbReference type="InterPro" id="IPR026286">
    <property type="entry name" value="MaiA/AMDase"/>
</dbReference>
<evidence type="ECO:0008006" key="3">
    <source>
        <dbReference type="Google" id="ProtNLM"/>
    </source>
</evidence>
<dbReference type="Pfam" id="PF17645">
    <property type="entry name" value="Amdase"/>
    <property type="match status" value="1"/>
</dbReference>
<protein>
    <recommendedName>
        <fullName evidence="3">Arylmalonate decarboxylase</fullName>
    </recommendedName>
</protein>
<sequence>MTDILGHRLKIGTLVPSTNSSVEPEYARMLIDGVTHMSARIAVPNVSFRGDDDVREIVEGTQPDLLPSLARVRACNPDRIIMGMAVPCFWGGRAGCDAMRTKLEENAGVPVTLPPDAIAQALAALGVRRIGVVSPYLPLADKHVEQWFAESGIDVAAIYGLRAKTEDSVIDITPEQLRDGFDRVDDDSVEALVHVGTSIAMARLVEDFETQYSKPVVSVNVANLWATLRNAGLNDQINGYGRLMSDH</sequence>
<dbReference type="EMBL" id="JBBMQO010000001">
    <property type="protein sequence ID" value="MEM5500420.1"/>
    <property type="molecule type" value="Genomic_DNA"/>
</dbReference>
<proteinExistence type="predicted"/>
<evidence type="ECO:0000313" key="1">
    <source>
        <dbReference type="EMBL" id="MEM5500420.1"/>
    </source>
</evidence>
<dbReference type="PIRSF" id="PIRSF015736">
    <property type="entry name" value="MI"/>
    <property type="match status" value="1"/>
</dbReference>
<dbReference type="RefSeq" id="WP_342846571.1">
    <property type="nucleotide sequence ID" value="NZ_JBBMQO010000001.1"/>
</dbReference>
<dbReference type="InterPro" id="IPR053714">
    <property type="entry name" value="Iso_Racemase_Enz_sf"/>
</dbReference>